<keyword evidence="2" id="KW-0238">DNA-binding</keyword>
<dbReference type="GO" id="GO:0003677">
    <property type="term" value="F:DNA binding"/>
    <property type="evidence" value="ECO:0007669"/>
    <property type="project" value="UniProtKB-KW"/>
</dbReference>
<accession>A0A0C1QZ45</accession>
<dbReference type="InterPro" id="IPR036390">
    <property type="entry name" value="WH_DNA-bd_sf"/>
</dbReference>
<dbReference type="Pfam" id="PF13601">
    <property type="entry name" value="HTH_34"/>
    <property type="match status" value="1"/>
</dbReference>
<dbReference type="InterPro" id="IPR000835">
    <property type="entry name" value="HTH_MarR-typ"/>
</dbReference>
<proteinExistence type="predicted"/>
<evidence type="ECO:0000256" key="2">
    <source>
        <dbReference type="ARBA" id="ARBA00023125"/>
    </source>
</evidence>
<feature type="domain" description="HTH marR-type" evidence="4">
    <location>
        <begin position="1"/>
        <end position="139"/>
    </location>
</feature>
<dbReference type="Proteomes" id="UP000031366">
    <property type="component" value="Unassembled WGS sequence"/>
</dbReference>
<keyword evidence="6" id="KW-1185">Reference proteome</keyword>
<protein>
    <submittedName>
        <fullName evidence="5">MarR family protein</fullName>
    </submittedName>
</protein>
<dbReference type="STRING" id="29341.RSJ17_10905"/>
<dbReference type="OrthoDB" id="1903871at2"/>
<evidence type="ECO:0000256" key="1">
    <source>
        <dbReference type="ARBA" id="ARBA00023015"/>
    </source>
</evidence>
<gene>
    <name evidence="5" type="ORF">U732_1658</name>
</gene>
<keyword evidence="3" id="KW-0804">Transcription</keyword>
<organism evidence="5 6">
    <name type="scientific">Clostridium argentinense CDC 2741</name>
    <dbReference type="NCBI Taxonomy" id="1418104"/>
    <lineage>
        <taxon>Bacteria</taxon>
        <taxon>Bacillati</taxon>
        <taxon>Bacillota</taxon>
        <taxon>Clostridia</taxon>
        <taxon>Eubacteriales</taxon>
        <taxon>Clostridiaceae</taxon>
        <taxon>Clostridium</taxon>
    </lineage>
</organism>
<name>A0A0C1QZ45_9CLOT</name>
<dbReference type="PROSITE" id="PS50995">
    <property type="entry name" value="HTH_MARR_2"/>
    <property type="match status" value="1"/>
</dbReference>
<reference evidence="5 6" key="1">
    <citation type="journal article" date="2015" name="Infect. Genet. Evol.">
        <title>Genomic sequences of six botulinum neurotoxin-producing strains representing three clostridial species illustrate the mobility and diversity of botulinum neurotoxin genes.</title>
        <authorList>
            <person name="Smith T.J."/>
            <person name="Hill K.K."/>
            <person name="Xie G."/>
            <person name="Foley B.T."/>
            <person name="Williamson C.H."/>
            <person name="Foster J.T."/>
            <person name="Johnson S.L."/>
            <person name="Chertkov O."/>
            <person name="Teshima H."/>
            <person name="Gibbons H.S."/>
            <person name="Johnsky L.A."/>
            <person name="Karavis M.A."/>
            <person name="Smith L.A."/>
        </authorList>
    </citation>
    <scope>NUCLEOTIDE SEQUENCE [LARGE SCALE GENOMIC DNA]</scope>
    <source>
        <strain evidence="5 6">CDC 2741</strain>
    </source>
</reference>
<comment type="caution">
    <text evidence="5">The sequence shown here is derived from an EMBL/GenBank/DDBJ whole genome shotgun (WGS) entry which is preliminary data.</text>
</comment>
<dbReference type="SMART" id="SM00347">
    <property type="entry name" value="HTH_MARR"/>
    <property type="match status" value="1"/>
</dbReference>
<evidence type="ECO:0000259" key="4">
    <source>
        <dbReference type="PROSITE" id="PS50995"/>
    </source>
</evidence>
<dbReference type="RefSeq" id="WP_039633455.1">
    <property type="nucleotide sequence ID" value="NZ_AYSO01000017.1"/>
</dbReference>
<evidence type="ECO:0000256" key="3">
    <source>
        <dbReference type="ARBA" id="ARBA00023163"/>
    </source>
</evidence>
<sequence length="153" mass="17846">MNEKLYNSKLEEGLSTLQCELVAERNRVNPENISWFQYDLLELLYRAKGSLPSELSIKLGASRSKISKALKGLKEIGYIEQKKQPNDDAREFWTELTDSGFKFLKDTKSEHEYLAEIAEATLTKDEQVLFAEMCMKLSKVFEEKRSYYDRKND</sequence>
<dbReference type="SUPFAM" id="SSF46785">
    <property type="entry name" value="Winged helix' DNA-binding domain"/>
    <property type="match status" value="1"/>
</dbReference>
<dbReference type="InterPro" id="IPR027395">
    <property type="entry name" value="WH_DNA-bd_dom"/>
</dbReference>
<dbReference type="EMBL" id="AYSO01000017">
    <property type="protein sequence ID" value="KIE46352.1"/>
    <property type="molecule type" value="Genomic_DNA"/>
</dbReference>
<dbReference type="PANTHER" id="PTHR42756:SF1">
    <property type="entry name" value="TRANSCRIPTIONAL REPRESSOR OF EMRAB OPERON"/>
    <property type="match status" value="1"/>
</dbReference>
<dbReference type="InterPro" id="IPR036388">
    <property type="entry name" value="WH-like_DNA-bd_sf"/>
</dbReference>
<dbReference type="Gene3D" id="1.10.10.10">
    <property type="entry name" value="Winged helix-like DNA-binding domain superfamily/Winged helix DNA-binding domain"/>
    <property type="match status" value="1"/>
</dbReference>
<keyword evidence="1" id="KW-0805">Transcription regulation</keyword>
<dbReference type="GO" id="GO:0003700">
    <property type="term" value="F:DNA-binding transcription factor activity"/>
    <property type="evidence" value="ECO:0007669"/>
    <property type="project" value="InterPro"/>
</dbReference>
<dbReference type="AlphaFoldDB" id="A0A0C1QZ45"/>
<evidence type="ECO:0000313" key="5">
    <source>
        <dbReference type="EMBL" id="KIE46352.1"/>
    </source>
</evidence>
<dbReference type="PANTHER" id="PTHR42756">
    <property type="entry name" value="TRANSCRIPTIONAL REGULATOR, MARR"/>
    <property type="match status" value="1"/>
</dbReference>
<evidence type="ECO:0000313" key="6">
    <source>
        <dbReference type="Proteomes" id="UP000031366"/>
    </source>
</evidence>